<dbReference type="Proteomes" id="UP000758603">
    <property type="component" value="Unassembled WGS sequence"/>
</dbReference>
<dbReference type="RefSeq" id="XP_045955208.1">
    <property type="nucleotide sequence ID" value="XM_046108932.1"/>
</dbReference>
<reference evidence="1" key="1">
    <citation type="journal article" date="2021" name="Nat. Commun.">
        <title>Genetic determinants of endophytism in the Arabidopsis root mycobiome.</title>
        <authorList>
            <person name="Mesny F."/>
            <person name="Miyauchi S."/>
            <person name="Thiergart T."/>
            <person name="Pickel B."/>
            <person name="Atanasova L."/>
            <person name="Karlsson M."/>
            <person name="Huettel B."/>
            <person name="Barry K.W."/>
            <person name="Haridas S."/>
            <person name="Chen C."/>
            <person name="Bauer D."/>
            <person name="Andreopoulos W."/>
            <person name="Pangilinan J."/>
            <person name="LaButti K."/>
            <person name="Riley R."/>
            <person name="Lipzen A."/>
            <person name="Clum A."/>
            <person name="Drula E."/>
            <person name="Henrissat B."/>
            <person name="Kohler A."/>
            <person name="Grigoriev I.V."/>
            <person name="Martin F.M."/>
            <person name="Hacquard S."/>
        </authorList>
    </citation>
    <scope>NUCLEOTIDE SEQUENCE</scope>
    <source>
        <strain evidence="1">MPI-SDFR-AT-0073</strain>
    </source>
</reference>
<name>A0A9P8UEZ3_9PEZI</name>
<proteinExistence type="predicted"/>
<keyword evidence="2" id="KW-1185">Reference proteome</keyword>
<evidence type="ECO:0000313" key="1">
    <source>
        <dbReference type="EMBL" id="KAH6648701.1"/>
    </source>
</evidence>
<organism evidence="1 2">
    <name type="scientific">Truncatella angustata</name>
    <dbReference type="NCBI Taxonomy" id="152316"/>
    <lineage>
        <taxon>Eukaryota</taxon>
        <taxon>Fungi</taxon>
        <taxon>Dikarya</taxon>
        <taxon>Ascomycota</taxon>
        <taxon>Pezizomycotina</taxon>
        <taxon>Sordariomycetes</taxon>
        <taxon>Xylariomycetidae</taxon>
        <taxon>Amphisphaeriales</taxon>
        <taxon>Sporocadaceae</taxon>
        <taxon>Truncatella</taxon>
    </lineage>
</organism>
<dbReference type="GeneID" id="70137823"/>
<gene>
    <name evidence="1" type="ORF">BKA67DRAFT_681780</name>
</gene>
<evidence type="ECO:0000313" key="2">
    <source>
        <dbReference type="Proteomes" id="UP000758603"/>
    </source>
</evidence>
<comment type="caution">
    <text evidence="1">The sequence shown here is derived from an EMBL/GenBank/DDBJ whole genome shotgun (WGS) entry which is preliminary data.</text>
</comment>
<protein>
    <recommendedName>
        <fullName evidence="3">Fungal N-terminal domain-containing protein</fullName>
    </recommendedName>
</protein>
<dbReference type="OrthoDB" id="4776428at2759"/>
<evidence type="ECO:0008006" key="3">
    <source>
        <dbReference type="Google" id="ProtNLM"/>
    </source>
</evidence>
<dbReference type="EMBL" id="JAGPXC010000007">
    <property type="protein sequence ID" value="KAH6648701.1"/>
    <property type="molecule type" value="Genomic_DNA"/>
</dbReference>
<sequence>MAEVLGGVSAAASLAQQSFLLLDRVQKTLDHRKNYSMHLSTVMRDVESAKAIVERIQKSPFLQTDDLAAYIDELMRISKDIDSLVATQEELTQRGRGFRLFVHDFMKGPTEQQQLETFRDSLVASKNTLTLAIVVGLAPAGTTLSITNTKLSGMAYMQNSRIIRDKSDKDWDNIIVKDVVQEGSSLMMNSSLTPNQLDKLTSDHDKRMKLEVLASLLRDPNVPAEIKQGISTAITSF</sequence>
<accession>A0A9P8UEZ3</accession>
<dbReference type="AlphaFoldDB" id="A0A9P8UEZ3"/>